<reference evidence="2" key="1">
    <citation type="submission" date="2021-01" db="EMBL/GenBank/DDBJ databases">
        <title>Whole genome shotgun sequence of Sphaerimonospora thailandensis NBRC 107569.</title>
        <authorList>
            <person name="Komaki H."/>
            <person name="Tamura T."/>
        </authorList>
    </citation>
    <scope>NUCLEOTIDE SEQUENCE</scope>
    <source>
        <strain evidence="2">NBRC 107569</strain>
    </source>
</reference>
<gene>
    <name evidence="2" type="ORF">Mth01_06710</name>
</gene>
<comment type="caution">
    <text evidence="2">The sequence shown here is derived from an EMBL/GenBank/DDBJ whole genome shotgun (WGS) entry which is preliminary data.</text>
</comment>
<keyword evidence="3" id="KW-1185">Reference proteome</keyword>
<dbReference type="InterPro" id="IPR025669">
    <property type="entry name" value="AAA_dom"/>
</dbReference>
<dbReference type="InterPro" id="IPR027417">
    <property type="entry name" value="P-loop_NTPase"/>
</dbReference>
<dbReference type="InterPro" id="IPR050678">
    <property type="entry name" value="DNA_Partitioning_ATPase"/>
</dbReference>
<feature type="domain" description="AAA" evidence="1">
    <location>
        <begin position="5"/>
        <end position="197"/>
    </location>
</feature>
<evidence type="ECO:0000313" key="2">
    <source>
        <dbReference type="EMBL" id="GIH68418.1"/>
    </source>
</evidence>
<organism evidence="2 3">
    <name type="scientific">Sphaerimonospora thailandensis</name>
    <dbReference type="NCBI Taxonomy" id="795644"/>
    <lineage>
        <taxon>Bacteria</taxon>
        <taxon>Bacillati</taxon>
        <taxon>Actinomycetota</taxon>
        <taxon>Actinomycetes</taxon>
        <taxon>Streptosporangiales</taxon>
        <taxon>Streptosporangiaceae</taxon>
        <taxon>Sphaerimonospora</taxon>
    </lineage>
</organism>
<evidence type="ECO:0000313" key="3">
    <source>
        <dbReference type="Proteomes" id="UP000610966"/>
    </source>
</evidence>
<dbReference type="AlphaFoldDB" id="A0A8J3VXY2"/>
<accession>A0A8J3VXY2</accession>
<dbReference type="PANTHER" id="PTHR13696">
    <property type="entry name" value="P-LOOP CONTAINING NUCLEOSIDE TRIPHOSPHATE HYDROLASE"/>
    <property type="match status" value="1"/>
</dbReference>
<evidence type="ECO:0000259" key="1">
    <source>
        <dbReference type="Pfam" id="PF13614"/>
    </source>
</evidence>
<dbReference type="Pfam" id="PF13614">
    <property type="entry name" value="AAA_31"/>
    <property type="match status" value="1"/>
</dbReference>
<dbReference type="RefSeq" id="WP_204011051.1">
    <property type="nucleotide sequence ID" value="NZ_BOOG01000008.1"/>
</dbReference>
<dbReference type="SUPFAM" id="SSF52540">
    <property type="entry name" value="P-loop containing nucleoside triphosphate hydrolases"/>
    <property type="match status" value="1"/>
</dbReference>
<dbReference type="PANTHER" id="PTHR13696:SF99">
    <property type="entry name" value="COBYRINIC ACID AC-DIAMIDE SYNTHASE"/>
    <property type="match status" value="1"/>
</dbReference>
<sequence length="339" mass="37031">MNAPVIAFFNNKGGVGKTSLAYHLAWMFAFQGQRVLAADLDPQANLTAAFLTEDELEQLWPDEGPRATIFGSISPLQRGLGDIGTPPVRVLENLPEARGELALIPGDLQLSSFEDELSSEWPSCLDGKERAFRVISSFSRLVRTAAKRQRSDVILVDVGPNLGAINRAALIASDFVVIPLAPDLFSLQGLRNLGPALVAWRNEWKDRLVRNKVSELDLPAGHMLPLGYVVLGHGVRSSRPVLAYRRWVDQIPGVFHSAVLGESVASRLSVDDDPYCLAQLKHYHSLLPLSHEAHKPVFALRSADGVFGGHAAAVTAAYMDFDALARKITDLTTRELRTG</sequence>
<dbReference type="CDD" id="cd02042">
    <property type="entry name" value="ParAB_family"/>
    <property type="match status" value="1"/>
</dbReference>
<dbReference type="EMBL" id="BOOG01000008">
    <property type="protein sequence ID" value="GIH68418.1"/>
    <property type="molecule type" value="Genomic_DNA"/>
</dbReference>
<dbReference type="Gene3D" id="3.40.50.300">
    <property type="entry name" value="P-loop containing nucleotide triphosphate hydrolases"/>
    <property type="match status" value="1"/>
</dbReference>
<protein>
    <submittedName>
        <fullName evidence="2">Phage-related regulatory protein</fullName>
    </submittedName>
</protein>
<name>A0A8J3VXY2_9ACTN</name>
<proteinExistence type="predicted"/>
<dbReference type="Proteomes" id="UP000610966">
    <property type="component" value="Unassembled WGS sequence"/>
</dbReference>